<proteinExistence type="inferred from homology"/>
<name>A0A495VTN8_9PSEU</name>
<comment type="caution">
    <text evidence="5">The sequence shown here is derived from an EMBL/GenBank/DDBJ whole genome shotgun (WGS) entry which is preliminary data.</text>
</comment>
<dbReference type="FunFam" id="2.40.10.10:FF:000068">
    <property type="entry name" value="transmembrane protease serine 2"/>
    <property type="match status" value="1"/>
</dbReference>
<reference evidence="5 6" key="1">
    <citation type="submission" date="2018-10" db="EMBL/GenBank/DDBJ databases">
        <title>Sequencing the genomes of 1000 actinobacteria strains.</title>
        <authorList>
            <person name="Klenk H.-P."/>
        </authorList>
    </citation>
    <scope>NUCLEOTIDE SEQUENCE [LARGE SCALE GENOMIC DNA]</scope>
    <source>
        <strain evidence="5 6">DSM 43800</strain>
    </source>
</reference>
<evidence type="ECO:0000256" key="3">
    <source>
        <dbReference type="SAM" id="SignalP"/>
    </source>
</evidence>
<keyword evidence="3" id="KW-0732">Signal</keyword>
<feature type="chain" id="PRO_5019765522" evidence="3">
    <location>
        <begin position="28"/>
        <end position="256"/>
    </location>
</feature>
<dbReference type="Pfam" id="PF00089">
    <property type="entry name" value="Trypsin"/>
    <property type="match status" value="1"/>
</dbReference>
<keyword evidence="6" id="KW-1185">Reference proteome</keyword>
<gene>
    <name evidence="5" type="ORF">C8E97_1105</name>
</gene>
<dbReference type="SUPFAM" id="SSF50494">
    <property type="entry name" value="Trypsin-like serine proteases"/>
    <property type="match status" value="1"/>
</dbReference>
<evidence type="ECO:0000256" key="1">
    <source>
        <dbReference type="ARBA" id="ARBA00007664"/>
    </source>
</evidence>
<evidence type="ECO:0000313" key="5">
    <source>
        <dbReference type="EMBL" id="RKT52584.1"/>
    </source>
</evidence>
<dbReference type="GO" id="GO:0004252">
    <property type="term" value="F:serine-type endopeptidase activity"/>
    <property type="evidence" value="ECO:0007669"/>
    <property type="project" value="InterPro"/>
</dbReference>
<evidence type="ECO:0000256" key="2">
    <source>
        <dbReference type="ARBA" id="ARBA00023157"/>
    </source>
</evidence>
<protein>
    <submittedName>
        <fullName evidence="5">Trypsin</fullName>
    </submittedName>
</protein>
<dbReference type="InterPro" id="IPR001254">
    <property type="entry name" value="Trypsin_dom"/>
</dbReference>
<dbReference type="InterPro" id="IPR001314">
    <property type="entry name" value="Peptidase_S1A"/>
</dbReference>
<dbReference type="InterPro" id="IPR050430">
    <property type="entry name" value="Peptidase_S1"/>
</dbReference>
<dbReference type="Gene3D" id="2.40.10.10">
    <property type="entry name" value="Trypsin-like serine proteases"/>
    <property type="match status" value="1"/>
</dbReference>
<dbReference type="Proteomes" id="UP000282084">
    <property type="component" value="Unassembled WGS sequence"/>
</dbReference>
<dbReference type="EMBL" id="RBXO01000001">
    <property type="protein sequence ID" value="RKT52584.1"/>
    <property type="molecule type" value="Genomic_DNA"/>
</dbReference>
<evidence type="ECO:0000313" key="6">
    <source>
        <dbReference type="Proteomes" id="UP000282084"/>
    </source>
</evidence>
<organism evidence="5 6">
    <name type="scientific">Saccharothrix australiensis</name>
    <dbReference type="NCBI Taxonomy" id="2072"/>
    <lineage>
        <taxon>Bacteria</taxon>
        <taxon>Bacillati</taxon>
        <taxon>Actinomycetota</taxon>
        <taxon>Actinomycetes</taxon>
        <taxon>Pseudonocardiales</taxon>
        <taxon>Pseudonocardiaceae</taxon>
        <taxon>Saccharothrix</taxon>
    </lineage>
</organism>
<dbReference type="GO" id="GO:0006508">
    <property type="term" value="P:proteolysis"/>
    <property type="evidence" value="ECO:0007669"/>
    <property type="project" value="InterPro"/>
</dbReference>
<feature type="domain" description="Peptidase S1" evidence="4">
    <location>
        <begin position="39"/>
        <end position="254"/>
    </location>
</feature>
<dbReference type="PANTHER" id="PTHR24276">
    <property type="entry name" value="POLYSERASE-RELATED"/>
    <property type="match status" value="1"/>
</dbReference>
<sequence length="256" mass="25693">MMKVRTLFTAFAVAIGAALATAGGAAATPATDGEVTPNIVGGGNATQTYSFMVSLQSTSGSHFCGGSLIKANWVVTAKHCVQGRSASSVRVRVGSTNRSSGGTTASGAQIVTHPSYDIALLRLSTDVNQTPIKISAASGPNGTATRIIGWGQTCAPRGCGGAPTTLQELNTSIVADSGCSGINAAYEICTNNPGGRAGACYGDSGGPQIKSVGGTWELIGATSRAGNNSSTCATGPSIYMDVPAFRSWITTYVGSV</sequence>
<dbReference type="CDD" id="cd00190">
    <property type="entry name" value="Tryp_SPc"/>
    <property type="match status" value="1"/>
</dbReference>
<dbReference type="PANTHER" id="PTHR24276:SF98">
    <property type="entry name" value="FI18310P1-RELATED"/>
    <property type="match status" value="1"/>
</dbReference>
<comment type="similarity">
    <text evidence="1">Belongs to the peptidase S1 family.</text>
</comment>
<evidence type="ECO:0000259" key="4">
    <source>
        <dbReference type="PROSITE" id="PS50240"/>
    </source>
</evidence>
<dbReference type="SMART" id="SM00020">
    <property type="entry name" value="Tryp_SPc"/>
    <property type="match status" value="1"/>
</dbReference>
<dbReference type="AlphaFoldDB" id="A0A495VTN8"/>
<feature type="signal peptide" evidence="3">
    <location>
        <begin position="1"/>
        <end position="27"/>
    </location>
</feature>
<keyword evidence="2" id="KW-1015">Disulfide bond</keyword>
<dbReference type="InterPro" id="IPR009003">
    <property type="entry name" value="Peptidase_S1_PA"/>
</dbReference>
<dbReference type="InterPro" id="IPR043504">
    <property type="entry name" value="Peptidase_S1_PA_chymotrypsin"/>
</dbReference>
<dbReference type="PRINTS" id="PR00722">
    <property type="entry name" value="CHYMOTRYPSIN"/>
</dbReference>
<dbReference type="PROSITE" id="PS50240">
    <property type="entry name" value="TRYPSIN_DOM"/>
    <property type="match status" value="1"/>
</dbReference>
<accession>A0A495VTN8</accession>